<feature type="compositionally biased region" description="Basic and acidic residues" evidence="5">
    <location>
        <begin position="710"/>
        <end position="722"/>
    </location>
</feature>
<dbReference type="HAMAP" id="MF_01473">
    <property type="entry name" value="GtfB"/>
    <property type="match status" value="1"/>
</dbReference>
<proteinExistence type="inferred from homology"/>
<protein>
    <recommendedName>
        <fullName evidence="4">UDP-N-acetylglucosamine--peptide N-acetylglucosaminyltransferase stabilizing protein GtfB</fullName>
    </recommendedName>
    <alternativeName>
        <fullName evidence="4">Glycosyltransferase stabilizing protein GtfB</fullName>
    </alternativeName>
</protein>
<gene>
    <name evidence="4" type="primary">gtfB</name>
    <name evidence="6" type="ORF">NCTC11391_01115</name>
</gene>
<reference evidence="6 7" key="1">
    <citation type="submission" date="2018-06" db="EMBL/GenBank/DDBJ databases">
        <authorList>
            <consortium name="Pathogen Informatics"/>
            <person name="Doyle S."/>
        </authorList>
    </citation>
    <scope>NUCLEOTIDE SEQUENCE [LARGE SCALE GENOMIC DNA]</scope>
    <source>
        <strain evidence="7">NCTC 11391</strain>
    </source>
</reference>
<feature type="region of interest" description="Disordered" evidence="5">
    <location>
        <begin position="685"/>
        <end position="722"/>
    </location>
</feature>
<dbReference type="Proteomes" id="UP000254082">
    <property type="component" value="Unassembled WGS sequence"/>
</dbReference>
<feature type="compositionally biased region" description="Polar residues" evidence="5">
    <location>
        <begin position="477"/>
        <end position="486"/>
    </location>
</feature>
<evidence type="ECO:0000313" key="6">
    <source>
        <dbReference type="EMBL" id="SUN36071.1"/>
    </source>
</evidence>
<dbReference type="NCBIfam" id="TIGR02919">
    <property type="entry name" value="accessory Sec system glycosylation chaperone GtfB"/>
    <property type="match status" value="1"/>
</dbReference>
<feature type="region of interest" description="Disordered" evidence="5">
    <location>
        <begin position="443"/>
        <end position="628"/>
    </location>
</feature>
<evidence type="ECO:0000256" key="4">
    <source>
        <dbReference type="HAMAP-Rule" id="MF_01473"/>
    </source>
</evidence>
<comment type="similarity">
    <text evidence="4">Belongs to the GtfB family.</text>
</comment>
<feature type="compositionally biased region" description="Polar residues" evidence="5">
    <location>
        <begin position="452"/>
        <end position="466"/>
    </location>
</feature>
<name>A0A380JDI3_STRDO</name>
<dbReference type="AlphaFoldDB" id="A0A380JDI3"/>
<keyword evidence="6" id="KW-0808">Transferase</keyword>
<evidence type="ECO:0000256" key="3">
    <source>
        <dbReference type="ARBA" id="ARBA00023136"/>
    </source>
</evidence>
<comment type="pathway">
    <text evidence="1 4">Protein modification; protein glycosylation.</text>
</comment>
<dbReference type="EMBL" id="UHFA01000002">
    <property type="protein sequence ID" value="SUN36071.1"/>
    <property type="molecule type" value="Genomic_DNA"/>
</dbReference>
<dbReference type="UniPathway" id="UPA00378"/>
<keyword evidence="2 4" id="KW-1003">Cell membrane</keyword>
<evidence type="ECO:0000256" key="2">
    <source>
        <dbReference type="ARBA" id="ARBA00022475"/>
    </source>
</evidence>
<dbReference type="InterPro" id="IPR014268">
    <property type="entry name" value="GtfB"/>
</dbReference>
<dbReference type="GO" id="GO:0005886">
    <property type="term" value="C:plasma membrane"/>
    <property type="evidence" value="ECO:0007669"/>
    <property type="project" value="UniProtKB-SubCell"/>
</dbReference>
<comment type="subunit">
    <text evidence="4">Forms a heterotetramer with 2 subunits each of GtfA and GtfB. Part of the accessory SecA2/SecY2 protein translocation apparatus.</text>
</comment>
<keyword evidence="7" id="KW-1185">Reference proteome</keyword>
<evidence type="ECO:0000256" key="5">
    <source>
        <dbReference type="SAM" id="MobiDB-lite"/>
    </source>
</evidence>
<sequence length="722" mass="81670">MINLFENYNQDSWDLHYSLILSGYQNTTIAINDNGFLPDDVTSPFLFFTGFVNATGKPLHFNEIPVPKFWEIKATNSSGQIFDLNKKRANIHFSKPTHNRFVQSVDWLDEAGKIRSTDHYNKYGYRFAQTIYNRDSQAVQKSYYDKSGKEVLMENYVTGDLVLEHEGKIYIFKSKADFVTYYIQASGYDLDRIIFNTLGLPFLVKYQLHQEGDDVLFWQEPIGDSLPYNMQLLLKPDAERKTKIIVQDANTYEKILRMVTPEQREAFTYVGLLYPFQRDNQARKEALILTNSDQLDYVENIIEDFPDMTLHIAAITEMSSRLLSLGRFSNVHLYPNVTNMTVRQLFGRSDIYLDINQGNEILSAIRTAFESRQLIMGFKERMHNPRYSAPEFFFDLGNYASFRDKLRNVLGNRAAITLDLQAQYKAANLALPADYRRELGEPAPRPVAEAKSQVQETVVPTNPSPESQEKEDFPTQEDAQVDQTLETHGVAPEAGQTPVNQEKPAGQTLSPDNQKASGGTPQSPERQSEALGDQPTPENQEGPLEAGQIPPVEEVGTDGLELGEEEQSVQTGQNPSLEAKESLQETMASPALEEAPTYLQTDEADDQANRNLKLDLSLNPEMADTQAVPNLEAQEFVLGQDLPADQEEPSIQEQVSTLLKDEENTYTFDLSQEVSLDDEQVVEYSAPNLEDVELEDSEQDDSVEQPSVDLEPKTVERETPAD</sequence>
<accession>A0A380JDI3</accession>
<dbReference type="RefSeq" id="WP_003000434.1">
    <property type="nucleotide sequence ID" value="NZ_UHFA01000002.1"/>
</dbReference>
<feature type="compositionally biased region" description="Acidic residues" evidence="5">
    <location>
        <begin position="690"/>
        <end position="703"/>
    </location>
</feature>
<comment type="subcellular location">
    <subcellularLocation>
        <location evidence="4">Cell membrane</location>
        <topology evidence="4">Peripheral membrane protein</topology>
    </subcellularLocation>
</comment>
<dbReference type="GO" id="GO:0016740">
    <property type="term" value="F:transferase activity"/>
    <property type="evidence" value="ECO:0007669"/>
    <property type="project" value="UniProtKB-KW"/>
</dbReference>
<keyword evidence="3 4" id="KW-0472">Membrane</keyword>
<comment type="function">
    <text evidence="4">Required for polymorphic O-glycosylation of the serine-rich repeat protein in this bacteria. A stabilizing protein that is part of the accessory SecA2/SecY2 system specifically required to export serine-rich repeat cell wall proteins usually encoded upstream in the same operon. The GtfA-GtfB complex adds GlcNAc from UDP-GlcNAc to the substrate protein, attaching the first sugar residue. Stabilizes the glycosylation activity of GtfA. Has no N-acetylglucosaminyl transferase activity on its own.</text>
</comment>
<dbReference type="GO" id="GO:0017122">
    <property type="term" value="C:protein N-acetylglucosaminyltransferase complex"/>
    <property type="evidence" value="ECO:0007669"/>
    <property type="project" value="UniProtKB-UniRule"/>
</dbReference>
<dbReference type="GO" id="GO:0031647">
    <property type="term" value="P:regulation of protein stability"/>
    <property type="evidence" value="ECO:0007669"/>
    <property type="project" value="UniProtKB-UniRule"/>
</dbReference>
<evidence type="ECO:0000313" key="7">
    <source>
        <dbReference type="Proteomes" id="UP000254082"/>
    </source>
</evidence>
<evidence type="ECO:0000256" key="1">
    <source>
        <dbReference type="ARBA" id="ARBA00004922"/>
    </source>
</evidence>
<feature type="compositionally biased region" description="Polar residues" evidence="5">
    <location>
        <begin position="507"/>
        <end position="525"/>
    </location>
</feature>
<dbReference type="OrthoDB" id="2136618at2"/>
<organism evidence="6 7">
    <name type="scientific">Streptococcus downei MFe28</name>
    <dbReference type="NCBI Taxonomy" id="764290"/>
    <lineage>
        <taxon>Bacteria</taxon>
        <taxon>Bacillati</taxon>
        <taxon>Bacillota</taxon>
        <taxon>Bacilli</taxon>
        <taxon>Lactobacillales</taxon>
        <taxon>Streptococcaceae</taxon>
        <taxon>Streptococcus</taxon>
    </lineage>
</organism>